<dbReference type="Pfam" id="PF01479">
    <property type="entry name" value="S4"/>
    <property type="match status" value="1"/>
</dbReference>
<dbReference type="PROSITE" id="PS50889">
    <property type="entry name" value="S4"/>
    <property type="match status" value="1"/>
</dbReference>
<dbReference type="EMBL" id="UINC01037368">
    <property type="protein sequence ID" value="SVB32747.1"/>
    <property type="molecule type" value="Genomic_DNA"/>
</dbReference>
<dbReference type="InterPro" id="IPR002942">
    <property type="entry name" value="S4_RNA-bd"/>
</dbReference>
<proteinExistence type="predicted"/>
<name>A0A382D558_9ZZZZ</name>
<dbReference type="SMART" id="SM00363">
    <property type="entry name" value="S4"/>
    <property type="match status" value="1"/>
</dbReference>
<dbReference type="AlphaFoldDB" id="A0A382D558"/>
<organism evidence="2">
    <name type="scientific">marine metagenome</name>
    <dbReference type="NCBI Taxonomy" id="408172"/>
    <lineage>
        <taxon>unclassified sequences</taxon>
        <taxon>metagenomes</taxon>
        <taxon>ecological metagenomes</taxon>
    </lineage>
</organism>
<feature type="domain" description="RNA-binding S4" evidence="1">
    <location>
        <begin position="14"/>
        <end position="77"/>
    </location>
</feature>
<evidence type="ECO:0000259" key="1">
    <source>
        <dbReference type="SMART" id="SM00363"/>
    </source>
</evidence>
<dbReference type="SUPFAM" id="SSF55174">
    <property type="entry name" value="Alpha-L RNA-binding motif"/>
    <property type="match status" value="1"/>
</dbReference>
<dbReference type="InterPro" id="IPR036986">
    <property type="entry name" value="S4_RNA-bd_sf"/>
</dbReference>
<accession>A0A382D558</accession>
<dbReference type="GO" id="GO:0003723">
    <property type="term" value="F:RNA binding"/>
    <property type="evidence" value="ECO:0007669"/>
    <property type="project" value="InterPro"/>
</dbReference>
<evidence type="ECO:0000313" key="2">
    <source>
        <dbReference type="EMBL" id="SVB32747.1"/>
    </source>
</evidence>
<sequence>MKNSYIVSYAFNDMRLDRWIRNNLGKIPQGLIEKNLRNGKIKLNNKKIKSSHKVKTNDKIDLFGFDFKEKIIQKKIEFQPTKEIIK</sequence>
<reference evidence="2" key="1">
    <citation type="submission" date="2018-05" db="EMBL/GenBank/DDBJ databases">
        <authorList>
            <person name="Lanie J.A."/>
            <person name="Ng W.-L."/>
            <person name="Kazmierczak K.M."/>
            <person name="Andrzejewski T.M."/>
            <person name="Davidsen T.M."/>
            <person name="Wayne K.J."/>
            <person name="Tettelin H."/>
            <person name="Glass J.I."/>
            <person name="Rusch D."/>
            <person name="Podicherti R."/>
            <person name="Tsui H.-C.T."/>
            <person name="Winkler M.E."/>
        </authorList>
    </citation>
    <scope>NUCLEOTIDE SEQUENCE</scope>
</reference>
<feature type="non-terminal residue" evidence="2">
    <location>
        <position position="86"/>
    </location>
</feature>
<dbReference type="Gene3D" id="3.10.290.10">
    <property type="entry name" value="RNA-binding S4 domain"/>
    <property type="match status" value="1"/>
</dbReference>
<protein>
    <recommendedName>
        <fullName evidence="1">RNA-binding S4 domain-containing protein</fullName>
    </recommendedName>
</protein>
<gene>
    <name evidence="2" type="ORF">METZ01_LOCUS185601</name>
</gene>